<keyword evidence="2" id="KW-1185">Reference proteome</keyword>
<protein>
    <submittedName>
        <fullName evidence="1">Uncharacterized protein</fullName>
    </submittedName>
</protein>
<reference evidence="1 2" key="1">
    <citation type="submission" date="2022-05" db="EMBL/GenBank/DDBJ databases">
        <authorList>
            <person name="Friedrich I."/>
            <person name="Poehlein A."/>
            <person name="Schneider D."/>
            <person name="Hertel R."/>
            <person name="Daniel R."/>
        </authorList>
    </citation>
    <scope>NUCLEOTIDE SEQUENCE [LARGE SCALE GENOMIC DNA]</scope>
</reference>
<evidence type="ECO:0000313" key="1">
    <source>
        <dbReference type="EMBL" id="USN15200.1"/>
    </source>
</evidence>
<accession>A0A9E7MSB9</accession>
<sequence>MPRSKDTRRAFNPSILSNCQGEEVQFEKWAGKNNYNLTEHPNHYLFMDGQTYAARQGWKAALLYVHDASVIDDSKSRIDALEAALRECQDKLWIARCDSHDEKFREAAERACDMAGAALRPSAADEDPFKDFESVVAQVQMSPEYRALTEIEPLLLATNKGSPEWYDDIVAKVEDLVLALSGQRVLIAQVLGLVRSRVLYLTQKHGSPIGTPYEEGVNDHGVRIVGQLDAMIAQAAGAIGDKAYTYDSLVEAIPDADIRALLMKTDVGSGRSCLIDLFNRIGFNERAKGSAQPA</sequence>
<name>A0A9E7MSB9_9CAUD</name>
<evidence type="ECO:0000313" key="2">
    <source>
        <dbReference type="Proteomes" id="UP001056576"/>
    </source>
</evidence>
<dbReference type="Proteomes" id="UP001056576">
    <property type="component" value="Segment"/>
</dbReference>
<proteinExistence type="predicted"/>
<organism evidence="1 2">
    <name type="scientific">Brevundimonas phage vB_BpoS-Kikimora</name>
    <dbReference type="NCBI Taxonomy" id="2948601"/>
    <lineage>
        <taxon>Viruses</taxon>
        <taxon>Duplodnaviria</taxon>
        <taxon>Heunggongvirae</taxon>
        <taxon>Uroviricota</taxon>
        <taxon>Caudoviricetes</taxon>
        <taxon>Jeanschmidtviridae</taxon>
        <taxon>Kikimoravirus</taxon>
        <taxon>Kikimoravirus kikimora</taxon>
    </lineage>
</organism>
<gene>
    <name evidence="1" type="ORF">KIKIMORA_00530</name>
</gene>
<dbReference type="EMBL" id="ON529857">
    <property type="protein sequence ID" value="USN15200.1"/>
    <property type="molecule type" value="Genomic_DNA"/>
</dbReference>